<dbReference type="PANTHER" id="PTHR12558">
    <property type="entry name" value="CELL DIVISION CYCLE 16,23,27"/>
    <property type="match status" value="1"/>
</dbReference>
<organism evidence="10 11">
    <name type="scientific">Paraburkholderia sabiae</name>
    <dbReference type="NCBI Taxonomy" id="273251"/>
    <lineage>
        <taxon>Bacteria</taxon>
        <taxon>Pseudomonadati</taxon>
        <taxon>Pseudomonadota</taxon>
        <taxon>Betaproteobacteria</taxon>
        <taxon>Burkholderiales</taxon>
        <taxon>Burkholderiaceae</taxon>
        <taxon>Paraburkholderia</taxon>
    </lineage>
</organism>
<evidence type="ECO:0000256" key="7">
    <source>
        <dbReference type="SAM" id="MobiDB-lite"/>
    </source>
</evidence>
<dbReference type="EMBL" id="JAZHGC010000020">
    <property type="protein sequence ID" value="MEM5288635.1"/>
    <property type="molecule type" value="Genomic_DNA"/>
</dbReference>
<keyword evidence="11" id="KW-1185">Reference proteome</keyword>
<dbReference type="SMART" id="SM00028">
    <property type="entry name" value="TPR"/>
    <property type="match status" value="12"/>
</dbReference>
<feature type="compositionally biased region" description="Low complexity" evidence="7">
    <location>
        <begin position="1021"/>
        <end position="1041"/>
    </location>
</feature>
<proteinExistence type="predicted"/>
<dbReference type="PANTHER" id="PTHR12558:SF13">
    <property type="entry name" value="CELL DIVISION CYCLE PROTEIN 27 HOMOLOG"/>
    <property type="match status" value="1"/>
</dbReference>
<dbReference type="InterPro" id="IPR008410">
    <property type="entry name" value="BCSC_C"/>
</dbReference>
<evidence type="ECO:0000256" key="1">
    <source>
        <dbReference type="ARBA" id="ARBA00005186"/>
    </source>
</evidence>
<feature type="repeat" description="TPR" evidence="6">
    <location>
        <begin position="802"/>
        <end position="835"/>
    </location>
</feature>
<dbReference type="PRINTS" id="PR01441">
    <property type="entry name" value="CELLSNTHASEC"/>
</dbReference>
<feature type="region of interest" description="Disordered" evidence="7">
    <location>
        <begin position="938"/>
        <end position="973"/>
    </location>
</feature>
<comment type="caution">
    <text evidence="10">The sequence shown here is derived from an EMBL/GenBank/DDBJ whole genome shotgun (WGS) entry which is preliminary data.</text>
</comment>
<name>A0ABU9QGN8_9BURK</name>
<evidence type="ECO:0000256" key="4">
    <source>
        <dbReference type="ARBA" id="ARBA00022803"/>
    </source>
</evidence>
<keyword evidence="3" id="KW-0677">Repeat</keyword>
<comment type="pathway">
    <text evidence="1">Glycan metabolism; bacterial cellulose biosynthesis.</text>
</comment>
<dbReference type="Proteomes" id="UP001494588">
    <property type="component" value="Unassembled WGS sequence"/>
</dbReference>
<feature type="chain" id="PRO_5046198913" evidence="8">
    <location>
        <begin position="29"/>
        <end position="1564"/>
    </location>
</feature>
<gene>
    <name evidence="10" type="ORF">V4C55_23190</name>
</gene>
<feature type="repeat" description="TPR" evidence="6">
    <location>
        <begin position="734"/>
        <end position="767"/>
    </location>
</feature>
<dbReference type="SUPFAM" id="SSF48452">
    <property type="entry name" value="TPR-like"/>
    <property type="match status" value="4"/>
</dbReference>
<dbReference type="PROSITE" id="PS50005">
    <property type="entry name" value="TPR"/>
    <property type="match status" value="2"/>
</dbReference>
<feature type="region of interest" description="Disordered" evidence="7">
    <location>
        <begin position="995"/>
        <end position="1095"/>
    </location>
</feature>
<protein>
    <submittedName>
        <fullName evidence="10">Cellulose synthase subunit BcsC-related outer membrane protein</fullName>
    </submittedName>
</protein>
<evidence type="ECO:0000256" key="2">
    <source>
        <dbReference type="ARBA" id="ARBA00022729"/>
    </source>
</evidence>
<dbReference type="InterPro" id="IPR019734">
    <property type="entry name" value="TPR_rpt"/>
</dbReference>
<feature type="domain" description="Cellulose synthase operon C C-terminal" evidence="9">
    <location>
        <begin position="1200"/>
        <end position="1541"/>
    </location>
</feature>
<reference evidence="10 11" key="1">
    <citation type="submission" date="2024-01" db="EMBL/GenBank/DDBJ databases">
        <title>The diversity of rhizobia nodulating Mimosa spp. in eleven states of Brazil covering several biomes is determined by host plant, location, and edaphic factors.</title>
        <authorList>
            <person name="Rouws L."/>
            <person name="Barauna A."/>
            <person name="Beukes C."/>
            <person name="De Faria S.M."/>
            <person name="Gross E."/>
            <person name="Dos Reis Junior F.B."/>
            <person name="Simon M."/>
            <person name="Maluk M."/>
            <person name="Odee D.W."/>
            <person name="Kenicer G."/>
            <person name="Young J.P.W."/>
            <person name="Reis V.M."/>
            <person name="Zilli J."/>
            <person name="James E.K."/>
        </authorList>
    </citation>
    <scope>NUCLEOTIDE SEQUENCE [LARGE SCALE GENOMIC DNA]</scope>
    <source>
        <strain evidence="10 11">JPY77</strain>
    </source>
</reference>
<feature type="compositionally biased region" description="Low complexity" evidence="7">
    <location>
        <begin position="1057"/>
        <end position="1095"/>
    </location>
</feature>
<evidence type="ECO:0000313" key="11">
    <source>
        <dbReference type="Proteomes" id="UP001494588"/>
    </source>
</evidence>
<evidence type="ECO:0000256" key="3">
    <source>
        <dbReference type="ARBA" id="ARBA00022737"/>
    </source>
</evidence>
<dbReference type="InterPro" id="IPR003921">
    <property type="entry name" value="Cell_synth_C"/>
</dbReference>
<evidence type="ECO:0000256" key="8">
    <source>
        <dbReference type="SAM" id="SignalP"/>
    </source>
</evidence>
<evidence type="ECO:0000256" key="6">
    <source>
        <dbReference type="PROSITE-ProRule" id="PRU00339"/>
    </source>
</evidence>
<dbReference type="Gene3D" id="1.25.40.10">
    <property type="entry name" value="Tetratricopeptide repeat domain"/>
    <property type="match status" value="4"/>
</dbReference>
<dbReference type="Pfam" id="PF14559">
    <property type="entry name" value="TPR_19"/>
    <property type="match status" value="2"/>
</dbReference>
<dbReference type="InterPro" id="IPR011990">
    <property type="entry name" value="TPR-like_helical_dom_sf"/>
</dbReference>
<dbReference type="Pfam" id="PF13432">
    <property type="entry name" value="TPR_16"/>
    <property type="match status" value="1"/>
</dbReference>
<dbReference type="Pfam" id="PF13176">
    <property type="entry name" value="TPR_7"/>
    <property type="match status" value="2"/>
</dbReference>
<accession>A0ABU9QGN8</accession>
<keyword evidence="5" id="KW-0135">Cellulose biosynthesis</keyword>
<keyword evidence="2 8" id="KW-0732">Signal</keyword>
<evidence type="ECO:0000256" key="5">
    <source>
        <dbReference type="ARBA" id="ARBA00022916"/>
    </source>
</evidence>
<dbReference type="Pfam" id="PF05420">
    <property type="entry name" value="BCSC_C"/>
    <property type="match status" value="1"/>
</dbReference>
<feature type="signal peptide" evidence="8">
    <location>
        <begin position="1"/>
        <end position="28"/>
    </location>
</feature>
<dbReference type="RefSeq" id="WP_201654734.1">
    <property type="nucleotide sequence ID" value="NZ_CAJHCS010000020.1"/>
</dbReference>
<evidence type="ECO:0000313" key="10">
    <source>
        <dbReference type="EMBL" id="MEM5288635.1"/>
    </source>
</evidence>
<keyword evidence="4 6" id="KW-0802">TPR repeat</keyword>
<sequence length="1564" mass="168833">MPIRQRALVIGVALTLGAGAAASAFAQAQTQAQPNDPMNVLIDQGKYWQAHKRGDLAEQAWLKVLRIDPKQPDALYGMGIVMSDRKDGAGAQQYLARLRQAAPNYPNIDELARRLGQSSPTDQAVNDARRLAQSGQQASAAQAYRQALGAKPNNPQLALEYYQALGSSPQGWEEARRGLEQLAREHRDDPHFALAYAQHLTYREANRREGIEQLAQLSKDSIVGAQAKAAWRQALLWLGVRASDAPLFQAYLSVAPDDAAVKARADSIAEQDRRASERAQQNAGSDARGRAVAEGFAALDRGDLVTAKARFSSVLASAPNDGDALGGMGVALLKQEQFAQAREYLLRASQQGGAARWREALNSATYWMYTSEGLGEQSNGNLTQAKASFEKAIAVSPGDVTAQTALGDLLMQGGDPRGAEAAFRMALRRQADNPDAIRGLVGALAAQGRGDEALSFANQLTDEQRKKVGGADRLRGEAQAAQARAAEARGDLGNARSLFEDALLSNPDDPWLRLDLARIYAKQGAYANAKSIMDGLIALHPDMPDAYYASALLAADMQDWRYGLSQLEHIPANKRTDQMAMLQHRLWVHQQCDEAVALAKSGRVAQARALLQNAEPVAGTNAELIGAIASAYVNTGDTARALMMVRSAVARSPNDAGLLLTDAGILLNAGQDVELGEVMRRLASMQLTGQQRSDFEKINVAIVVRRTDALRQANDLASAFDVLSPWLAARPNDPDILAALARLYTANNDNANALATYRLALAQNPNDLGLLLNAAGAATQIRKFDFAESTLKQALRIAPNNADALAAMGRMYRAQGRNSLAAQYFQRALIAQNAPLARPGAQTAGANGQPVPSGWDVPLRSRGPIPLPGTNPFANRTSADASNSVPFPAQNTQPYPMPAMPAYTPPTQPATAPYAPYVAPQPQMQPAMQINSLGVLAPQAKSDERDTSPDADGYGPDQYGSSQSGGGLAPGQAYPAQAYAQPQPYQQPYQQPYAQQMPAHPYPQPVYAQPNDVSTPWPMSPQAQAAAQAQATQQPMNAQPASKKRTSKNARTSNNNAAYAQQQGGYPYPQQQAYPQQYPQQQPAYPQQPYPQQRAYAQQPYPQQNYQQQPYPQQPYPQQAYPQNYTNQGYGLVPYVPQPPAPYPTRNAQLQDEQNRQYPQPAQTQPLTVEEELAQINREQTSTVSGGIQFRNRDGENGLSNLTDIEAPLQGRIRAGDGHVTVQVTPVTLDAGTASNNSNTIARFGSAQTDQTSNPYGSQTATGVGVGVGYDYRGLKADVGATPFGFREQNLVGGVQYKGGLTDKVSYRLTAGRRAVTDSLLSYAGARDQLANLEWGGVTSNGIRADVGWDDGTSGLYANAAWDYYDGHHVASNNSVKGGGGVYTRLYKDADQTFTVGVNTTLMHYNKNLSYFTYGQGGYFSPQQYAILNLPIEWTGRNGPFTYDLKASIGVQHYRQDDSPYFPIDPGLQSSAASRFASAKQPVPDTNAVYPGQSKTGVSYSIDAVGEYQLAPQLAVGAAASFGNAYEYREFVAAVYVRYAFTKQTGLAIFPPTALRSQYLPVNE</sequence>
<evidence type="ECO:0000259" key="9">
    <source>
        <dbReference type="Pfam" id="PF05420"/>
    </source>
</evidence>